<dbReference type="PANTHER" id="PTHR12526">
    <property type="entry name" value="GLYCOSYLTRANSFERASE"/>
    <property type="match status" value="1"/>
</dbReference>
<dbReference type="Proteomes" id="UP001442494">
    <property type="component" value="Unassembled WGS sequence"/>
</dbReference>
<dbReference type="CDD" id="cd03820">
    <property type="entry name" value="GT4_AmsD-like"/>
    <property type="match status" value="1"/>
</dbReference>
<accession>A0ABV0JQH7</accession>
<organism evidence="3 4">
    <name type="scientific">Funiculus sociatus GB2-A5</name>
    <dbReference type="NCBI Taxonomy" id="2933946"/>
    <lineage>
        <taxon>Bacteria</taxon>
        <taxon>Bacillati</taxon>
        <taxon>Cyanobacteriota</taxon>
        <taxon>Cyanophyceae</taxon>
        <taxon>Coleofasciculales</taxon>
        <taxon>Coleofasciculaceae</taxon>
        <taxon>Funiculus</taxon>
    </lineage>
</organism>
<dbReference type="Pfam" id="PF00534">
    <property type="entry name" value="Glycos_transf_1"/>
    <property type="match status" value="1"/>
</dbReference>
<evidence type="ECO:0000313" key="4">
    <source>
        <dbReference type="Proteomes" id="UP001442494"/>
    </source>
</evidence>
<proteinExistence type="predicted"/>
<evidence type="ECO:0000259" key="2">
    <source>
        <dbReference type="Pfam" id="PF13439"/>
    </source>
</evidence>
<dbReference type="InterPro" id="IPR001296">
    <property type="entry name" value="Glyco_trans_1"/>
</dbReference>
<dbReference type="Pfam" id="PF13439">
    <property type="entry name" value="Glyco_transf_4"/>
    <property type="match status" value="1"/>
</dbReference>
<dbReference type="SUPFAM" id="SSF53756">
    <property type="entry name" value="UDP-Glycosyltransferase/glycogen phosphorylase"/>
    <property type="match status" value="1"/>
</dbReference>
<sequence length="367" mass="40974">MKITLVIASMDCGGAQRVMSIIVNYWARKGWKVTLLTIDDGSEPPFYDLEKSVLHIPLEIAGASGNLLAGLWNNLKRIYVMRQAIFYSNPDVVLSFIDETNVITLLATQGLNLPVVVSVHTDPTACPISKIWEQLRQWTYPRADKIVVLSQAAQNFFSPQLQNRISIIPNPVLRPKFEKNPFGQQLVKPAVIALGRFAEEKRFDLLLQAFDKLKDRHPQWTLTILGEGELRPELESLRQELGLGDRVYLPGVVKNPYEFLQQADLFVMSSSFEGFPMALCEAMACGLPVISTDCPSGPREIIRDGVDGILVSKVDAEALAAAMDKLMSDEEERQRLAARAPEVTQRFSLETVMGMWEAVISEVIGET</sequence>
<dbReference type="InterPro" id="IPR028098">
    <property type="entry name" value="Glyco_trans_4-like_N"/>
</dbReference>
<dbReference type="EMBL" id="JAMPKK010000031">
    <property type="protein sequence ID" value="MEP0865721.1"/>
    <property type="molecule type" value="Genomic_DNA"/>
</dbReference>
<protein>
    <submittedName>
        <fullName evidence="3">Glycosyltransferase family 4 protein</fullName>
    </submittedName>
</protein>
<comment type="caution">
    <text evidence="3">The sequence shown here is derived from an EMBL/GenBank/DDBJ whole genome shotgun (WGS) entry which is preliminary data.</text>
</comment>
<keyword evidence="4" id="KW-1185">Reference proteome</keyword>
<evidence type="ECO:0000313" key="3">
    <source>
        <dbReference type="EMBL" id="MEP0865721.1"/>
    </source>
</evidence>
<dbReference type="Gene3D" id="3.40.50.2000">
    <property type="entry name" value="Glycogen Phosphorylase B"/>
    <property type="match status" value="2"/>
</dbReference>
<evidence type="ECO:0000259" key="1">
    <source>
        <dbReference type="Pfam" id="PF00534"/>
    </source>
</evidence>
<feature type="domain" description="Glycosyl transferase family 1" evidence="1">
    <location>
        <begin position="187"/>
        <end position="342"/>
    </location>
</feature>
<gene>
    <name evidence="3" type="ORF">NDI37_14720</name>
</gene>
<dbReference type="PANTHER" id="PTHR12526:SF630">
    <property type="entry name" value="GLYCOSYLTRANSFERASE"/>
    <property type="match status" value="1"/>
</dbReference>
<name>A0ABV0JQH7_9CYAN</name>
<reference evidence="3 4" key="1">
    <citation type="submission" date="2022-04" db="EMBL/GenBank/DDBJ databases">
        <title>Positive selection, recombination, and allopatry shape intraspecific diversity of widespread and dominant cyanobacteria.</title>
        <authorList>
            <person name="Wei J."/>
            <person name="Shu W."/>
            <person name="Hu C."/>
        </authorList>
    </citation>
    <scope>NUCLEOTIDE SEQUENCE [LARGE SCALE GENOMIC DNA]</scope>
    <source>
        <strain evidence="3 4">GB2-A5</strain>
    </source>
</reference>
<feature type="domain" description="Glycosyltransferase subfamily 4-like N-terminal" evidence="2">
    <location>
        <begin position="13"/>
        <end position="172"/>
    </location>
</feature>
<dbReference type="RefSeq" id="WP_190421746.1">
    <property type="nucleotide sequence ID" value="NZ_JAMPKK010000031.1"/>
</dbReference>